<evidence type="ECO:0000256" key="1">
    <source>
        <dbReference type="ARBA" id="ARBA00022908"/>
    </source>
</evidence>
<dbReference type="InterPro" id="IPR044068">
    <property type="entry name" value="CB"/>
</dbReference>
<dbReference type="PROSITE" id="PS51900">
    <property type="entry name" value="CB"/>
    <property type="match status" value="1"/>
</dbReference>
<dbReference type="AlphaFoldDB" id="A0A1C3RKG0"/>
<evidence type="ECO:0000256" key="3">
    <source>
        <dbReference type="PROSITE-ProRule" id="PRU01248"/>
    </source>
</evidence>
<keyword evidence="6" id="KW-1185">Reference proteome</keyword>
<organism evidence="5 6">
    <name type="scientific">Candidatus Terasakiella magnetica</name>
    <dbReference type="NCBI Taxonomy" id="1867952"/>
    <lineage>
        <taxon>Bacteria</taxon>
        <taxon>Pseudomonadati</taxon>
        <taxon>Pseudomonadota</taxon>
        <taxon>Alphaproteobacteria</taxon>
        <taxon>Rhodospirillales</taxon>
        <taxon>Terasakiellaceae</taxon>
        <taxon>Terasakiella</taxon>
    </lineage>
</organism>
<dbReference type="Proteomes" id="UP000231658">
    <property type="component" value="Unassembled WGS sequence"/>
</dbReference>
<keyword evidence="1" id="KW-0229">DNA integration</keyword>
<dbReference type="STRING" id="1867952.MTBPR1_60241"/>
<evidence type="ECO:0000256" key="2">
    <source>
        <dbReference type="ARBA" id="ARBA00023125"/>
    </source>
</evidence>
<dbReference type="Pfam" id="PF24624">
    <property type="entry name" value="Int_N"/>
    <property type="match status" value="1"/>
</dbReference>
<dbReference type="SUPFAM" id="SSF56349">
    <property type="entry name" value="DNA breaking-rejoining enzymes"/>
    <property type="match status" value="1"/>
</dbReference>
<accession>A0A1C3RKG0</accession>
<dbReference type="GO" id="GO:0015074">
    <property type="term" value="P:DNA integration"/>
    <property type="evidence" value="ECO:0007669"/>
    <property type="project" value="UniProtKB-KW"/>
</dbReference>
<evidence type="ECO:0000313" key="5">
    <source>
        <dbReference type="EMBL" id="SCA57728.1"/>
    </source>
</evidence>
<dbReference type="GO" id="GO:0003677">
    <property type="term" value="F:DNA binding"/>
    <property type="evidence" value="ECO:0007669"/>
    <property type="project" value="UniProtKB-UniRule"/>
</dbReference>
<feature type="domain" description="Core-binding (CB)" evidence="4">
    <location>
        <begin position="212"/>
        <end position="295"/>
    </location>
</feature>
<dbReference type="Pfam" id="PF20172">
    <property type="entry name" value="DUF6538"/>
    <property type="match status" value="1"/>
</dbReference>
<keyword evidence="2 3" id="KW-0238">DNA-binding</keyword>
<dbReference type="InterPro" id="IPR010998">
    <property type="entry name" value="Integrase_recombinase_N"/>
</dbReference>
<dbReference type="InterPro" id="IPR046668">
    <property type="entry name" value="DUF6538"/>
</dbReference>
<dbReference type="Gene3D" id="1.10.150.130">
    <property type="match status" value="1"/>
</dbReference>
<evidence type="ECO:0000313" key="6">
    <source>
        <dbReference type="Proteomes" id="UP000231658"/>
    </source>
</evidence>
<name>A0A1C3RKG0_9PROT</name>
<gene>
    <name evidence="5" type="ORF">MTBPR1_60241</name>
</gene>
<reference evidence="5 6" key="1">
    <citation type="submission" date="2016-07" db="EMBL/GenBank/DDBJ databases">
        <authorList>
            <person name="Lefevre C.T."/>
        </authorList>
    </citation>
    <scope>NUCLEOTIDE SEQUENCE [LARGE SCALE GENOMIC DNA]</scope>
    <source>
        <strain evidence="5">PR1</strain>
    </source>
</reference>
<dbReference type="InterPro" id="IPR011010">
    <property type="entry name" value="DNA_brk_join_enz"/>
</dbReference>
<evidence type="ECO:0000259" key="4">
    <source>
        <dbReference type="PROSITE" id="PS51900"/>
    </source>
</evidence>
<protein>
    <submittedName>
        <fullName evidence="5">Integrase</fullName>
    </submittedName>
</protein>
<sequence>MHLRRRGGVYHWRRKLPHSVASKLGKWELVRSLNTSDRQVANTRAARLVIASEKVYNLAMTDKKITSEQINGIACKWLKEALEQDEEVRLHLPVSQAAYAECEPDDDPVDVDVEQIKLYQSETKEALSRNDIRYSKSLVKEVLASEDFQVDDKSDEDKILSRVMLRAVSEFYRIIKARRLGDYTVGNIDPLFAEVLGYGSSGRNSDSGQSQIKLSELSGKFIEAQIRDGKWQPISKRNNVPKLNKFIEMVGDIPADNVTRNMIRDYRDALDDMGLKSSTIGQRFKVVAAMYNWAKREGYTSIDNPLKGLAPRDDCF</sequence>
<dbReference type="InterPro" id="IPR057084">
    <property type="entry name" value="Int_N"/>
</dbReference>
<proteinExistence type="predicted"/>
<dbReference type="EMBL" id="FLYE01000045">
    <property type="protein sequence ID" value="SCA57728.1"/>
    <property type="molecule type" value="Genomic_DNA"/>
</dbReference>